<organism evidence="1 2">
    <name type="scientific">Candidozyma auris</name>
    <name type="common">Yeast</name>
    <name type="synonym">Candida auris</name>
    <dbReference type="NCBI Taxonomy" id="498019"/>
    <lineage>
        <taxon>Eukaryota</taxon>
        <taxon>Fungi</taxon>
        <taxon>Dikarya</taxon>
        <taxon>Ascomycota</taxon>
        <taxon>Saccharomycotina</taxon>
        <taxon>Pichiomycetes</taxon>
        <taxon>Metschnikowiaceae</taxon>
        <taxon>Candidozyma</taxon>
    </lineage>
</organism>
<reference evidence="2" key="1">
    <citation type="journal article" date="2015" name="BMC Genomics">
        <title>Draft genome of a commonly misdiagnosed multidrug resistant pathogen Candida auris.</title>
        <authorList>
            <person name="Chatterjee S."/>
            <person name="Alampalli S.V."/>
            <person name="Nageshan R.K."/>
            <person name="Chettiar S.T."/>
            <person name="Joshi S."/>
            <person name="Tatu U.S."/>
        </authorList>
    </citation>
    <scope>NUCLEOTIDE SEQUENCE [LARGE SCALE GENOMIC DNA]</scope>
    <source>
        <strain evidence="2">6684</strain>
    </source>
</reference>
<dbReference type="VEuPathDB" id="FungiDB:QG37_05159"/>
<accession>A0A0L0NV49</accession>
<sequence length="167" mass="18883">MAGNPNERLLRFSRAPIENEEPENDSSCDLHKARQLVYQFLATRWCGLVAKKKAKCGFREIPQKGSKKKVNHYASAFSTNRVNRQIPCSLQRDLVEVSCDWLDNATRFPMIRDSLFARETVNSPLQSLCGVCSALCQHSKKHLSSACELVNMLTVIRTTVQLLLSLD</sequence>
<name>A0A0L0NV49_CANAR</name>
<dbReference type="EMBL" id="LGST01000037">
    <property type="protein sequence ID" value="KND97933.1"/>
    <property type="molecule type" value="Genomic_DNA"/>
</dbReference>
<evidence type="ECO:0000313" key="1">
    <source>
        <dbReference type="EMBL" id="KND97933.1"/>
    </source>
</evidence>
<protein>
    <submittedName>
        <fullName evidence="1">Uncharacterized protein</fullName>
    </submittedName>
</protein>
<gene>
    <name evidence="1" type="ORF">QG37_05159</name>
</gene>
<comment type="caution">
    <text evidence="1">The sequence shown here is derived from an EMBL/GenBank/DDBJ whole genome shotgun (WGS) entry which is preliminary data.</text>
</comment>
<evidence type="ECO:0000313" key="2">
    <source>
        <dbReference type="Proteomes" id="UP000037122"/>
    </source>
</evidence>
<dbReference type="AlphaFoldDB" id="A0A0L0NV49"/>
<proteinExistence type="predicted"/>
<dbReference type="Proteomes" id="UP000037122">
    <property type="component" value="Unassembled WGS sequence"/>
</dbReference>